<evidence type="ECO:0000313" key="2">
    <source>
        <dbReference type="Proteomes" id="UP000765509"/>
    </source>
</evidence>
<dbReference type="Proteomes" id="UP000765509">
    <property type="component" value="Unassembled WGS sequence"/>
</dbReference>
<evidence type="ECO:0000313" key="1">
    <source>
        <dbReference type="EMBL" id="MBW0491115.1"/>
    </source>
</evidence>
<dbReference type="EMBL" id="AVOT02010912">
    <property type="protein sequence ID" value="MBW0491115.1"/>
    <property type="molecule type" value="Genomic_DNA"/>
</dbReference>
<organism evidence="1 2">
    <name type="scientific">Austropuccinia psidii MF-1</name>
    <dbReference type="NCBI Taxonomy" id="1389203"/>
    <lineage>
        <taxon>Eukaryota</taxon>
        <taxon>Fungi</taxon>
        <taxon>Dikarya</taxon>
        <taxon>Basidiomycota</taxon>
        <taxon>Pucciniomycotina</taxon>
        <taxon>Pucciniomycetes</taxon>
        <taxon>Pucciniales</taxon>
        <taxon>Sphaerophragmiaceae</taxon>
        <taxon>Austropuccinia</taxon>
    </lineage>
</organism>
<reference evidence="1" key="1">
    <citation type="submission" date="2021-03" db="EMBL/GenBank/DDBJ databases">
        <title>Draft genome sequence of rust myrtle Austropuccinia psidii MF-1, a brazilian biotype.</title>
        <authorList>
            <person name="Quecine M.C."/>
            <person name="Pachon D.M.R."/>
            <person name="Bonatelli M.L."/>
            <person name="Correr F.H."/>
            <person name="Franceschini L.M."/>
            <person name="Leite T.F."/>
            <person name="Margarido G.R.A."/>
            <person name="Almeida C.A."/>
            <person name="Ferrarezi J.A."/>
            <person name="Labate C.A."/>
        </authorList>
    </citation>
    <scope>NUCLEOTIDE SEQUENCE</scope>
    <source>
        <strain evidence="1">MF-1</strain>
    </source>
</reference>
<dbReference type="AlphaFoldDB" id="A0A9Q3CWV6"/>
<accession>A0A9Q3CWV6</accession>
<proteinExistence type="predicted"/>
<protein>
    <submittedName>
        <fullName evidence="1">Uncharacterized protein</fullName>
    </submittedName>
</protein>
<name>A0A9Q3CWV6_9BASI</name>
<sequence>MPLTPPSHFPNPLQPLACLRALSVLKKTLHHCPPISALTTPYVWAPPPLTVLMLQQRPQNIPPMLPSALLRPPPTCLMLSATYHLYATVLDPWGTMACFSKK</sequence>
<comment type="caution">
    <text evidence="1">The sequence shown here is derived from an EMBL/GenBank/DDBJ whole genome shotgun (WGS) entry which is preliminary data.</text>
</comment>
<keyword evidence="2" id="KW-1185">Reference proteome</keyword>
<gene>
    <name evidence="1" type="ORF">O181_030830</name>
</gene>